<dbReference type="GO" id="GO:0008483">
    <property type="term" value="F:transaminase activity"/>
    <property type="evidence" value="ECO:0007669"/>
    <property type="project" value="UniProtKB-KW"/>
</dbReference>
<gene>
    <name evidence="12" type="primary">serC</name>
    <name evidence="12" type="ORF">OPKNFCMD_3601</name>
</gene>
<dbReference type="CDD" id="cd01494">
    <property type="entry name" value="AAT_I"/>
    <property type="match status" value="1"/>
</dbReference>
<name>A0ABQ4R005_9HYPH</name>
<comment type="pathway">
    <text evidence="2">Amino-acid biosynthesis; L-serine biosynthesis; L-serine from 3-phospho-D-glycerate: step 2/3.</text>
</comment>
<dbReference type="PIRSF" id="PIRSF000525">
    <property type="entry name" value="SerC"/>
    <property type="match status" value="1"/>
</dbReference>
<accession>A0ABQ4R005</accession>
<evidence type="ECO:0000256" key="10">
    <source>
        <dbReference type="ARBA" id="ARBA00023299"/>
    </source>
</evidence>
<comment type="cofactor">
    <cofactor evidence="1">
        <name>pyridoxal 5'-phosphate</name>
        <dbReference type="ChEBI" id="CHEBI:597326"/>
    </cofactor>
</comment>
<comment type="caution">
    <text evidence="12">The sequence shown here is derived from an EMBL/GenBank/DDBJ whole genome shotgun (WGS) entry which is preliminary data.</text>
</comment>
<protein>
    <recommendedName>
        <fullName evidence="4">phosphoserine transaminase</fullName>
        <ecNumber evidence="4">2.6.1.52</ecNumber>
    </recommendedName>
</protein>
<keyword evidence="6 12" id="KW-0032">Aminotransferase</keyword>
<evidence type="ECO:0000256" key="3">
    <source>
        <dbReference type="ARBA" id="ARBA00006904"/>
    </source>
</evidence>
<sequence>MTTRPEARPRAPYFSSGPCAKRPGWTPAALADAALGRSHRAKLGKAKLKQAIDLTRAVLEVPEDYRIGIVPASDTGAVEMAMWSLLGARPVDMLAWESFGETWVTDAVKQLRLDARVITAPYGRLPDLSQVDTRRRDVVFTWNGTTSGVRVPDAAWIAPDREGLTLCDATSAAFAQDLDWARLDVVTFSWQKVLGGEAAHGMLVLSPRAVARLESHVPAWPMPKIFRMTKGGKLIEGLFEGETINTPSMLAVEDYLDALRWAQGIGGLAALRARADRNAGVIAAWVARTPWIANLAQEPATASNTSVCLVVSDPDVVARGPAAVSAVAKGIAAALEREGVAHDIGAYRDAPPGLRIWCGATVEAADLEALTPWLDWAFAQEKARLSQAA</sequence>
<dbReference type="SUPFAM" id="SSF53383">
    <property type="entry name" value="PLP-dependent transferases"/>
    <property type="match status" value="1"/>
</dbReference>
<keyword evidence="8" id="KW-0808">Transferase</keyword>
<organism evidence="12 13">
    <name type="scientific">Methylobacterium crusticola</name>
    <dbReference type="NCBI Taxonomy" id="1697972"/>
    <lineage>
        <taxon>Bacteria</taxon>
        <taxon>Pseudomonadati</taxon>
        <taxon>Pseudomonadota</taxon>
        <taxon>Alphaproteobacteria</taxon>
        <taxon>Hyphomicrobiales</taxon>
        <taxon>Methylobacteriaceae</taxon>
        <taxon>Methylobacterium</taxon>
    </lineage>
</organism>
<evidence type="ECO:0000256" key="6">
    <source>
        <dbReference type="ARBA" id="ARBA00022576"/>
    </source>
</evidence>
<comment type="similarity">
    <text evidence="3">Belongs to the class-V pyridoxal-phosphate-dependent aminotransferase family. SerC subfamily.</text>
</comment>
<dbReference type="PANTHER" id="PTHR21152:SF40">
    <property type="entry name" value="ALANINE--GLYOXYLATE AMINOTRANSFERASE"/>
    <property type="match status" value="1"/>
</dbReference>
<dbReference type="NCBIfam" id="TIGR01365">
    <property type="entry name" value="serC_2"/>
    <property type="match status" value="1"/>
</dbReference>
<evidence type="ECO:0000256" key="9">
    <source>
        <dbReference type="ARBA" id="ARBA00022898"/>
    </source>
</evidence>
<evidence type="ECO:0000256" key="5">
    <source>
        <dbReference type="ARBA" id="ARBA00022490"/>
    </source>
</evidence>
<evidence type="ECO:0000256" key="2">
    <source>
        <dbReference type="ARBA" id="ARBA00005099"/>
    </source>
</evidence>
<dbReference type="EC" id="2.6.1.52" evidence="4"/>
<dbReference type="RefSeq" id="WP_128563684.1">
    <property type="nucleotide sequence ID" value="NZ_BPQH01000011.1"/>
</dbReference>
<evidence type="ECO:0000256" key="1">
    <source>
        <dbReference type="ARBA" id="ARBA00001933"/>
    </source>
</evidence>
<keyword evidence="7" id="KW-0028">Amino-acid biosynthesis</keyword>
<evidence type="ECO:0000256" key="7">
    <source>
        <dbReference type="ARBA" id="ARBA00022605"/>
    </source>
</evidence>
<dbReference type="Gene3D" id="3.40.640.10">
    <property type="entry name" value="Type I PLP-dependent aspartate aminotransferase-like (Major domain)"/>
    <property type="match status" value="1"/>
</dbReference>
<dbReference type="InterPro" id="IPR015424">
    <property type="entry name" value="PyrdxlP-dep_Trfase"/>
</dbReference>
<keyword evidence="5" id="KW-0963">Cytoplasm</keyword>
<dbReference type="InterPro" id="IPR022278">
    <property type="entry name" value="Pser_aminoTfrase"/>
</dbReference>
<proteinExistence type="inferred from homology"/>
<evidence type="ECO:0000256" key="8">
    <source>
        <dbReference type="ARBA" id="ARBA00022679"/>
    </source>
</evidence>
<evidence type="ECO:0000313" key="12">
    <source>
        <dbReference type="EMBL" id="GJD50853.1"/>
    </source>
</evidence>
<evidence type="ECO:0000313" key="13">
    <source>
        <dbReference type="Proteomes" id="UP001055167"/>
    </source>
</evidence>
<evidence type="ECO:0000256" key="4">
    <source>
        <dbReference type="ARBA" id="ARBA00013030"/>
    </source>
</evidence>
<keyword evidence="9" id="KW-0663">Pyridoxal phosphate</keyword>
<evidence type="ECO:0000256" key="11">
    <source>
        <dbReference type="ARBA" id="ARBA00049007"/>
    </source>
</evidence>
<dbReference type="InterPro" id="IPR015421">
    <property type="entry name" value="PyrdxlP-dep_Trfase_major"/>
</dbReference>
<dbReference type="Proteomes" id="UP001055167">
    <property type="component" value="Unassembled WGS sequence"/>
</dbReference>
<keyword evidence="10" id="KW-0718">Serine biosynthesis</keyword>
<dbReference type="InterPro" id="IPR006271">
    <property type="entry name" value="Pser_aminoTfrase_methanosarc"/>
</dbReference>
<reference evidence="12" key="2">
    <citation type="submission" date="2021-08" db="EMBL/GenBank/DDBJ databases">
        <authorList>
            <person name="Tani A."/>
            <person name="Ola A."/>
            <person name="Ogura Y."/>
            <person name="Katsura K."/>
            <person name="Hayashi T."/>
        </authorList>
    </citation>
    <scope>NUCLEOTIDE SEQUENCE</scope>
    <source>
        <strain evidence="12">KCTC 52305</strain>
    </source>
</reference>
<dbReference type="EMBL" id="BPQH01000011">
    <property type="protein sequence ID" value="GJD50853.1"/>
    <property type="molecule type" value="Genomic_DNA"/>
</dbReference>
<dbReference type="Gene3D" id="3.90.1150.10">
    <property type="entry name" value="Aspartate Aminotransferase, domain 1"/>
    <property type="match status" value="1"/>
</dbReference>
<reference evidence="12" key="1">
    <citation type="journal article" date="2021" name="Front. Microbiol.">
        <title>Comprehensive Comparative Genomics and Phenotyping of Methylobacterium Species.</title>
        <authorList>
            <person name="Alessa O."/>
            <person name="Ogura Y."/>
            <person name="Fujitani Y."/>
            <person name="Takami H."/>
            <person name="Hayashi T."/>
            <person name="Sahin N."/>
            <person name="Tani A."/>
        </authorList>
    </citation>
    <scope>NUCLEOTIDE SEQUENCE</scope>
    <source>
        <strain evidence="12">KCTC 52305</strain>
    </source>
</reference>
<comment type="catalytic activity">
    <reaction evidence="11">
        <text>O-phospho-L-serine + 2-oxoglutarate = 3-phosphooxypyruvate + L-glutamate</text>
        <dbReference type="Rhea" id="RHEA:14329"/>
        <dbReference type="ChEBI" id="CHEBI:16810"/>
        <dbReference type="ChEBI" id="CHEBI:18110"/>
        <dbReference type="ChEBI" id="CHEBI:29985"/>
        <dbReference type="ChEBI" id="CHEBI:57524"/>
        <dbReference type="EC" id="2.6.1.52"/>
    </reaction>
</comment>
<dbReference type="InterPro" id="IPR015422">
    <property type="entry name" value="PyrdxlP-dep_Trfase_small"/>
</dbReference>
<dbReference type="PANTHER" id="PTHR21152">
    <property type="entry name" value="AMINOTRANSFERASE CLASS V"/>
    <property type="match status" value="1"/>
</dbReference>
<keyword evidence="13" id="KW-1185">Reference proteome</keyword>
<dbReference type="NCBIfam" id="NF002841">
    <property type="entry name" value="PRK03080.1-2"/>
    <property type="match status" value="1"/>
</dbReference>